<reference evidence="6 7" key="1">
    <citation type="submission" date="2024-02" db="EMBL/GenBank/DDBJ databases">
        <authorList>
            <person name="Chen Y."/>
            <person name="Shah S."/>
            <person name="Dougan E. K."/>
            <person name="Thang M."/>
            <person name="Chan C."/>
        </authorList>
    </citation>
    <scope>NUCLEOTIDE SEQUENCE [LARGE SCALE GENOMIC DNA]</scope>
</reference>
<feature type="domain" description="C2" evidence="5">
    <location>
        <begin position="569"/>
        <end position="706"/>
    </location>
</feature>
<accession>A0ABP0HAY4</accession>
<gene>
    <name evidence="6" type="ORF">CCMP2556_LOCUS658</name>
</gene>
<dbReference type="InterPro" id="IPR035892">
    <property type="entry name" value="C2_domain_sf"/>
</dbReference>
<dbReference type="Gene3D" id="2.60.40.150">
    <property type="entry name" value="C2 domain"/>
    <property type="match status" value="1"/>
</dbReference>
<keyword evidence="7" id="KW-1185">Reference proteome</keyword>
<evidence type="ECO:0000313" key="6">
    <source>
        <dbReference type="EMBL" id="CAK8986873.1"/>
    </source>
</evidence>
<dbReference type="Proteomes" id="UP001642484">
    <property type="component" value="Unassembled WGS sequence"/>
</dbReference>
<keyword evidence="1" id="KW-0479">Metal-binding</keyword>
<dbReference type="EMBL" id="CAXAMN010000192">
    <property type="protein sequence ID" value="CAK8986873.1"/>
    <property type="molecule type" value="Genomic_DNA"/>
</dbReference>
<protein>
    <recommendedName>
        <fullName evidence="5">C2 domain-containing protein</fullName>
    </recommendedName>
</protein>
<dbReference type="PANTHER" id="PTHR45911">
    <property type="entry name" value="C2 DOMAIN-CONTAINING PROTEIN"/>
    <property type="match status" value="1"/>
</dbReference>
<feature type="transmembrane region" description="Helical" evidence="4">
    <location>
        <begin position="27"/>
        <end position="60"/>
    </location>
</feature>
<dbReference type="SMART" id="SM00239">
    <property type="entry name" value="C2"/>
    <property type="match status" value="1"/>
</dbReference>
<comment type="caution">
    <text evidence="6">The sequence shown here is derived from an EMBL/GenBank/DDBJ whole genome shotgun (WGS) entry which is preliminary data.</text>
</comment>
<dbReference type="PROSITE" id="PS50004">
    <property type="entry name" value="C2"/>
    <property type="match status" value="1"/>
</dbReference>
<keyword evidence="4" id="KW-0472">Membrane</keyword>
<evidence type="ECO:0000256" key="1">
    <source>
        <dbReference type="ARBA" id="ARBA00022723"/>
    </source>
</evidence>
<sequence>MLSDLAVGVPRGPPPQAVLEKRPWWKLLLFFLTITSIVQFTTLDLVGGMLTTLMLFLACMMLTDGMAELHRYALAFSMLSMLCLFFDVVPLLSSIGGRSEVSVEPVDRRSMDDELRITYTTIIKTSPFFDHTKSYVYNAGSVAMILSPLTMLLGAYLAGEAHVELQAEPSEPSPNLTFETTRNPSNTRTFGRIRFQNLGPIPPGDGTGPRGSDFSGRSSCVLVVDVFESPKRPQQRLLARVRRLRFDPGAFEPLLEYILEYDGVLECHVEGQKPSEAPKQFLVIENPGVRDLCGSTFRRVELKLGHGVPGSIGTSRLQALKQSLFEGPGKGAAEGFRLERFQGSPASLDSADPLLDIGTDAMKGEMVRQKVRKAMLQRMPAPDVIMYFVDMQTIGTAPGDSAVMAQLLLAQMASKLAGLAVACRRAPAPQLWLGTSLAVTLDTGAAVAPPEVKVKLFGWGQAAFTRVEQHQALPPSERRERSNKWREFISSIDKVAWEASRAYLHRFGNHKGWKEVKFVVADFDAISSHDFIGQASLHLDESTPLEGEQSLQLVDRSGNPVIGKNGLPATLTCSVALHHLKKVRLRGIWQVQIHRAVNLPSRDLSGTSDAWVSLYATGGEASEFCFQQRSSVVPRNLNPEWNESFDLPLAQPGTLLADWLEIAAPSLGDAARNGAEDGGGRGVDGRSLVKQHRGDVLQQERGHTHLDVVSVPSVIANDTVPEILGAHGTPNVRPNIAWIRLCKLLHHFQGINAIGWCKMKSAVRLLSFYTFVRCFSDLMGTTHEPYVSTLWAEKLL</sequence>
<keyword evidence="2" id="KW-0106">Calcium</keyword>
<feature type="transmembrane region" description="Helical" evidence="4">
    <location>
        <begin position="72"/>
        <end position="92"/>
    </location>
</feature>
<keyword evidence="4" id="KW-0812">Transmembrane</keyword>
<dbReference type="SUPFAM" id="SSF49562">
    <property type="entry name" value="C2 domain (Calcium/lipid-binding domain, CaLB)"/>
    <property type="match status" value="1"/>
</dbReference>
<evidence type="ECO:0000256" key="4">
    <source>
        <dbReference type="SAM" id="Phobius"/>
    </source>
</evidence>
<dbReference type="Pfam" id="PF00168">
    <property type="entry name" value="C2"/>
    <property type="match status" value="2"/>
</dbReference>
<dbReference type="CDD" id="cd00030">
    <property type="entry name" value="C2"/>
    <property type="match status" value="1"/>
</dbReference>
<dbReference type="InterPro" id="IPR000008">
    <property type="entry name" value="C2_dom"/>
</dbReference>
<name>A0ABP0HAY4_9DINO</name>
<evidence type="ECO:0000256" key="3">
    <source>
        <dbReference type="SAM" id="MobiDB-lite"/>
    </source>
</evidence>
<evidence type="ECO:0000259" key="5">
    <source>
        <dbReference type="PROSITE" id="PS50004"/>
    </source>
</evidence>
<evidence type="ECO:0000313" key="7">
    <source>
        <dbReference type="Proteomes" id="UP001642484"/>
    </source>
</evidence>
<organism evidence="6 7">
    <name type="scientific">Durusdinium trenchii</name>
    <dbReference type="NCBI Taxonomy" id="1381693"/>
    <lineage>
        <taxon>Eukaryota</taxon>
        <taxon>Sar</taxon>
        <taxon>Alveolata</taxon>
        <taxon>Dinophyceae</taxon>
        <taxon>Suessiales</taxon>
        <taxon>Symbiodiniaceae</taxon>
        <taxon>Durusdinium</taxon>
    </lineage>
</organism>
<feature type="region of interest" description="Disordered" evidence="3">
    <location>
        <begin position="195"/>
        <end position="214"/>
    </location>
</feature>
<evidence type="ECO:0000256" key="2">
    <source>
        <dbReference type="ARBA" id="ARBA00022837"/>
    </source>
</evidence>
<proteinExistence type="predicted"/>
<keyword evidence="4" id="KW-1133">Transmembrane helix</keyword>